<dbReference type="InterPro" id="IPR036890">
    <property type="entry name" value="HATPase_C_sf"/>
</dbReference>
<dbReference type="Pfam" id="PF13589">
    <property type="entry name" value="HATPase_c_3"/>
    <property type="match status" value="1"/>
</dbReference>
<organism evidence="3 4">
    <name type="scientific">Linum trigynum</name>
    <dbReference type="NCBI Taxonomy" id="586398"/>
    <lineage>
        <taxon>Eukaryota</taxon>
        <taxon>Viridiplantae</taxon>
        <taxon>Streptophyta</taxon>
        <taxon>Embryophyta</taxon>
        <taxon>Tracheophyta</taxon>
        <taxon>Spermatophyta</taxon>
        <taxon>Magnoliopsida</taxon>
        <taxon>eudicotyledons</taxon>
        <taxon>Gunneridae</taxon>
        <taxon>Pentapetalae</taxon>
        <taxon>rosids</taxon>
        <taxon>fabids</taxon>
        <taxon>Malpighiales</taxon>
        <taxon>Linaceae</taxon>
        <taxon>Linum</taxon>
    </lineage>
</organism>
<evidence type="ECO:0000313" key="4">
    <source>
        <dbReference type="Proteomes" id="UP001497516"/>
    </source>
</evidence>
<dbReference type="SUPFAM" id="SSF75553">
    <property type="entry name" value="Smc hinge domain"/>
    <property type="match status" value="1"/>
</dbReference>
<evidence type="ECO:0000256" key="2">
    <source>
        <dbReference type="SAM" id="MobiDB-lite"/>
    </source>
</evidence>
<dbReference type="GO" id="GO:0005524">
    <property type="term" value="F:ATP binding"/>
    <property type="evidence" value="ECO:0007669"/>
    <property type="project" value="InterPro"/>
</dbReference>
<proteinExistence type="predicted"/>
<accession>A0AAV2D682</accession>
<keyword evidence="4" id="KW-1185">Reference proteome</keyword>
<dbReference type="Gene3D" id="3.30.565.10">
    <property type="entry name" value="Histidine kinase-like ATPase, C-terminal domain"/>
    <property type="match status" value="1"/>
</dbReference>
<keyword evidence="1" id="KW-0175">Coiled coil</keyword>
<sequence length="1510" mass="168412">MLKKTVKRKLDLDGKNGGGVNLDRVYKFKILLPNGVTVGLRLSNPELEMSLQTFIQKVREEYAIVRRQSGVTPQRGVIWTSESLYLVDAHDRKVRQKIMFENYKPYKCHVLRLHDGGLRISRTFENMWDLTPDTDLLKELPEAYSFESALADLIDNSLQAVWTNGKNDRRLIRVDVKEDRVSIFDTGPGMDSSEENSISKWGKMGASLHRSSKAQAIGGEPPYLMPFFGMFGFGGPIASMHMGRRALVSSKTKTSSKVYTLHLEREALLKKSNSEQSWKTPGGLRDPLEEEDKESPHGSFTKVEIFELKLKSLDVFQLQCKLKDIYFPYVQCDEMSGKTTRPIEFLVDGIDLAEITGGEVAVTNFNSCNGPNFVFQLKFSSGQDHSPIGSPHQEANARLKCVYFPILEGKETINRILETLDQEGCGVNENFETFSRVSIRRLGRLLPDARWGALPFMDFRLKRGARADLLKKCCSRIKCFVETDAGFSPTPSKTDLAHHNRFTTALKCFGGRTSDKQDINIEIFRDSKKCTVSQLERQYEEWIFKMHELYDKEIGSGEDEPIMIVSPTNKNQLCISSDVFRVHEVLHRKGALWRRGQQIKILKGAAVGFHKSNVYATIEYFVIEGLHGDAGGDARFICRPLHIAEEKGARVTMENENSTLEIRDSHSVPISVIDSGKCLAVEAVEWANQLQKQRLKAPSTINLLYLEHCKLLDIHEELPANGTVRAGKAPPRELVAVARPANFESAQTSGTLDQKFIVQTSAQMIMVVKFSSNRKERGTQHIYSSRVSPTSRKGLSGLYIFQLTDKCQDLFQRAGMYTFSFSLTDSSCKSCDKKVCLWLYQIWRAQTDSSCKSCDKKVAVSPGPLKLIKAHHISDKEGLLPGSILKNLSLEMFDEYRNHVPKGSEVKLSVDGLEIIDTEGSNRKVNNDGFIDLGGVLKVNAGFGQTASIYVSRHGNDKVLFQKQFQIDQRMLQTVSEVPKFCTAGSQLENLAFRVVDSGGEVDTRIHDAGSCQSLVLKVKSIESNVEDSVPYAFSHGCCTVPSIQIPPVEGSLCITAFHSLCSQLQCNIVVSVMKAPKVECTKIQTPSPSSDGKRLVVQDCSPHMSAENITPLSAIGEETLLAPDVECQKIQTPSPSSKGKCMLVQDCSPHGSAENLMPLCTIDEMMHGIFKHGKRIGDLENALKELLVEKEEIELNLSQLQDSARSHSLSIVDCLPTKEQIEERIERSSSASAIVNHLSRDHTSGIPDPHFSGIIGLVAKLGTVSTSKLSRLLSEYLGEDQMLAVVCTSFKEAAGSLEKYRENGEIDCEFGVHAQAAALGRSIIGRFQVISLEDLLPYKGNLEANCPQRKLALPPLELPNGKTPPGFLGYAVNMVEIDSDHLKTRTTEGYGLRETLFFHLFGKLEVYDTRESMHKARAHLFYTKHGAVSLDGGILRASGVAYLGQRDPEICFPVASWDDQTCMEIVRDLQAKEAQLQEIVALEQVVREKHAKALKKFNKKSLKMRLLKN</sequence>
<name>A0AAV2D682_9ROSI</name>
<evidence type="ECO:0000313" key="3">
    <source>
        <dbReference type="EMBL" id="CAL1366365.1"/>
    </source>
</evidence>
<dbReference type="GO" id="GO:0005694">
    <property type="term" value="C:chromosome"/>
    <property type="evidence" value="ECO:0007669"/>
    <property type="project" value="InterPro"/>
</dbReference>
<dbReference type="Proteomes" id="UP001497516">
    <property type="component" value="Chromosome 2"/>
</dbReference>
<gene>
    <name evidence="3" type="ORF">LTRI10_LOCUS10600</name>
</gene>
<reference evidence="3 4" key="1">
    <citation type="submission" date="2024-04" db="EMBL/GenBank/DDBJ databases">
        <authorList>
            <person name="Fracassetti M."/>
        </authorList>
    </citation>
    <scope>NUCLEOTIDE SEQUENCE [LARGE SCALE GENOMIC DNA]</scope>
</reference>
<dbReference type="InterPro" id="IPR036277">
    <property type="entry name" value="SMC_hinge_sf"/>
</dbReference>
<dbReference type="SUPFAM" id="SSF55874">
    <property type="entry name" value="ATPase domain of HSP90 chaperone/DNA topoisomerase II/histidine kinase"/>
    <property type="match status" value="1"/>
</dbReference>
<evidence type="ECO:0000256" key="1">
    <source>
        <dbReference type="SAM" id="Coils"/>
    </source>
</evidence>
<feature type="coiled-coil region" evidence="1">
    <location>
        <begin position="1177"/>
        <end position="1204"/>
    </location>
</feature>
<dbReference type="PANTHER" id="PTHR33566:SF1">
    <property type="entry name" value="EN_SPM-LIKE TRANSPOSON-RELATED"/>
    <property type="match status" value="1"/>
</dbReference>
<dbReference type="EMBL" id="OZ034815">
    <property type="protein sequence ID" value="CAL1366365.1"/>
    <property type="molecule type" value="Genomic_DNA"/>
</dbReference>
<dbReference type="GO" id="GO:0051276">
    <property type="term" value="P:chromosome organization"/>
    <property type="evidence" value="ECO:0007669"/>
    <property type="project" value="InterPro"/>
</dbReference>
<dbReference type="PANTHER" id="PTHR33566">
    <property type="entry name" value="EN/SPM-LIKE TRANSPOSON-RELATED"/>
    <property type="match status" value="1"/>
</dbReference>
<protein>
    <submittedName>
        <fullName evidence="3">Uncharacterized protein</fullName>
    </submittedName>
</protein>
<feature type="region of interest" description="Disordered" evidence="2">
    <location>
        <begin position="272"/>
        <end position="296"/>
    </location>
</feature>